<feature type="domain" description="Major facilitator superfamily (MFS) profile" evidence="8">
    <location>
        <begin position="9"/>
        <end position="397"/>
    </location>
</feature>
<evidence type="ECO:0000313" key="10">
    <source>
        <dbReference type="Proteomes" id="UP001333996"/>
    </source>
</evidence>
<dbReference type="InterPro" id="IPR036259">
    <property type="entry name" value="MFS_trans_sf"/>
</dbReference>
<organism evidence="9 10">
    <name type="scientific">Streptomyces chiangmaiensis</name>
    <dbReference type="NCBI Taxonomy" id="766497"/>
    <lineage>
        <taxon>Bacteria</taxon>
        <taxon>Bacillati</taxon>
        <taxon>Actinomycetota</taxon>
        <taxon>Actinomycetes</taxon>
        <taxon>Kitasatosporales</taxon>
        <taxon>Streptomycetaceae</taxon>
        <taxon>Streptomyces</taxon>
    </lineage>
</organism>
<dbReference type="InterPro" id="IPR020846">
    <property type="entry name" value="MFS_dom"/>
</dbReference>
<evidence type="ECO:0000256" key="7">
    <source>
        <dbReference type="SAM" id="Phobius"/>
    </source>
</evidence>
<dbReference type="PANTHER" id="PTHR23517">
    <property type="entry name" value="RESISTANCE PROTEIN MDTM, PUTATIVE-RELATED-RELATED"/>
    <property type="match status" value="1"/>
</dbReference>
<keyword evidence="4 7" id="KW-0812">Transmembrane</keyword>
<feature type="transmembrane region" description="Helical" evidence="7">
    <location>
        <begin position="136"/>
        <end position="159"/>
    </location>
</feature>
<feature type="transmembrane region" description="Helical" evidence="7">
    <location>
        <begin position="49"/>
        <end position="67"/>
    </location>
</feature>
<feature type="transmembrane region" description="Helical" evidence="7">
    <location>
        <begin position="104"/>
        <end position="124"/>
    </location>
</feature>
<feature type="transmembrane region" description="Helical" evidence="7">
    <location>
        <begin position="307"/>
        <end position="330"/>
    </location>
</feature>
<evidence type="ECO:0000256" key="1">
    <source>
        <dbReference type="ARBA" id="ARBA00004651"/>
    </source>
</evidence>
<feature type="transmembrane region" description="Helical" evidence="7">
    <location>
        <begin position="217"/>
        <end position="240"/>
    </location>
</feature>
<gene>
    <name evidence="9" type="ORF">VXC91_41345</name>
</gene>
<protein>
    <submittedName>
        <fullName evidence="9">MFS transporter</fullName>
    </submittedName>
</protein>
<feature type="transmembrane region" description="Helical" evidence="7">
    <location>
        <begin position="252"/>
        <end position="273"/>
    </location>
</feature>
<dbReference type="Pfam" id="PF07690">
    <property type="entry name" value="MFS_1"/>
    <property type="match status" value="1"/>
</dbReference>
<feature type="transmembrane region" description="Helical" evidence="7">
    <location>
        <begin position="74"/>
        <end position="92"/>
    </location>
</feature>
<comment type="caution">
    <text evidence="9">The sequence shown here is derived from an EMBL/GenBank/DDBJ whole genome shotgun (WGS) entry which is preliminary data.</text>
</comment>
<name>A0ABU7FVL5_9ACTN</name>
<accession>A0ABU7FVL5</accession>
<keyword evidence="5 7" id="KW-1133">Transmembrane helix</keyword>
<sequence length="417" mass="43636">MTTLRPAASFWTAALVVVLALWASAAPSVVYPLYAQQWGLTPTVTTTLFGVYPLTLVVVLTLFGGISDHIGRRASILLGVGFFILGALIFALAPDIAWLYIGRILQGVGMSFSLGAASAALAEFNPTGNPARASSVTAIGTSAGLVGATVVGGALVQYAPAPLHLTFWVLFTLIVIAFVLVWFMPKHAPYDSDQTTATARSPWAPRPVAVPRDSRRIFTVSAFASLTQMCMAAIILSLGATIAKDLIHTDNALVQGLILAISSTVIGVIAFAFRPVPPRWSVVIAGLSGAIAILLFIPAATLHSMPVYIVSQILGGTAIGFGVFGGIGLIHRYAPAHHRGRLISAFYLVGYIGQGTVSILAGITATAVGLEQTIFIFAPVLAIIAAATVVVALALIRAPEKTTEPVARRRPAHKVGR</sequence>
<dbReference type="EMBL" id="JAYWVC010000324">
    <property type="protein sequence ID" value="MED7828156.1"/>
    <property type="molecule type" value="Genomic_DNA"/>
</dbReference>
<feature type="transmembrane region" description="Helical" evidence="7">
    <location>
        <begin position="374"/>
        <end position="396"/>
    </location>
</feature>
<reference evidence="9" key="1">
    <citation type="submission" date="2024-01" db="EMBL/GenBank/DDBJ databases">
        <title>First draft genome sequence data of TA4-1, the type strain of Gram-positive actinobacterium Streptomyces chiangmaiensis.</title>
        <authorList>
            <person name="Yasawong M."/>
            <person name="Nantapong N."/>
        </authorList>
    </citation>
    <scope>NUCLEOTIDE SEQUENCE</scope>
    <source>
        <strain evidence="9">TA4-1</strain>
    </source>
</reference>
<dbReference type="InterPro" id="IPR011701">
    <property type="entry name" value="MFS"/>
</dbReference>
<feature type="transmembrane region" description="Helical" evidence="7">
    <location>
        <begin position="165"/>
        <end position="184"/>
    </location>
</feature>
<feature type="transmembrane region" description="Helical" evidence="7">
    <location>
        <begin position="342"/>
        <end position="368"/>
    </location>
</feature>
<evidence type="ECO:0000259" key="8">
    <source>
        <dbReference type="PROSITE" id="PS50850"/>
    </source>
</evidence>
<dbReference type="SUPFAM" id="SSF103473">
    <property type="entry name" value="MFS general substrate transporter"/>
    <property type="match status" value="1"/>
</dbReference>
<keyword evidence="10" id="KW-1185">Reference proteome</keyword>
<dbReference type="InterPro" id="IPR050171">
    <property type="entry name" value="MFS_Transporters"/>
</dbReference>
<dbReference type="RefSeq" id="WP_329512512.1">
    <property type="nucleotide sequence ID" value="NZ_BAAAYZ010000060.1"/>
</dbReference>
<comment type="subcellular location">
    <subcellularLocation>
        <location evidence="1">Cell membrane</location>
        <topology evidence="1">Multi-pass membrane protein</topology>
    </subcellularLocation>
</comment>
<dbReference type="Proteomes" id="UP001333996">
    <property type="component" value="Unassembled WGS sequence"/>
</dbReference>
<feature type="transmembrane region" description="Helical" evidence="7">
    <location>
        <begin position="280"/>
        <end position="301"/>
    </location>
</feature>
<dbReference type="PROSITE" id="PS50850">
    <property type="entry name" value="MFS"/>
    <property type="match status" value="1"/>
</dbReference>
<evidence type="ECO:0000313" key="9">
    <source>
        <dbReference type="EMBL" id="MED7828156.1"/>
    </source>
</evidence>
<keyword evidence="6 7" id="KW-0472">Membrane</keyword>
<dbReference type="PANTHER" id="PTHR23517:SF13">
    <property type="entry name" value="MAJOR FACILITATOR SUPERFAMILY MFS_1"/>
    <property type="match status" value="1"/>
</dbReference>
<proteinExistence type="predicted"/>
<keyword evidence="3" id="KW-1003">Cell membrane</keyword>
<evidence type="ECO:0000256" key="3">
    <source>
        <dbReference type="ARBA" id="ARBA00022475"/>
    </source>
</evidence>
<evidence type="ECO:0000256" key="4">
    <source>
        <dbReference type="ARBA" id="ARBA00022692"/>
    </source>
</evidence>
<evidence type="ECO:0000256" key="2">
    <source>
        <dbReference type="ARBA" id="ARBA00022448"/>
    </source>
</evidence>
<evidence type="ECO:0000256" key="5">
    <source>
        <dbReference type="ARBA" id="ARBA00022989"/>
    </source>
</evidence>
<keyword evidence="2" id="KW-0813">Transport</keyword>
<dbReference type="Gene3D" id="1.20.1250.20">
    <property type="entry name" value="MFS general substrate transporter like domains"/>
    <property type="match status" value="1"/>
</dbReference>
<evidence type="ECO:0000256" key="6">
    <source>
        <dbReference type="ARBA" id="ARBA00023136"/>
    </source>
</evidence>